<proteinExistence type="predicted"/>
<gene>
    <name evidence="1" type="ORF">G1H19_13625</name>
</gene>
<evidence type="ECO:0000313" key="2">
    <source>
        <dbReference type="Proteomes" id="UP000470470"/>
    </source>
</evidence>
<name>A0A7K3WF80_9ACTN</name>
<keyword evidence="2" id="KW-1185">Reference proteome</keyword>
<organism evidence="1 2">
    <name type="scientific">Goekera deserti</name>
    <dbReference type="NCBI Taxonomy" id="2497753"/>
    <lineage>
        <taxon>Bacteria</taxon>
        <taxon>Bacillati</taxon>
        <taxon>Actinomycetota</taxon>
        <taxon>Actinomycetes</taxon>
        <taxon>Geodermatophilales</taxon>
        <taxon>Geodermatophilaceae</taxon>
        <taxon>Goekera</taxon>
    </lineage>
</organism>
<dbReference type="Proteomes" id="UP000470470">
    <property type="component" value="Unassembled WGS sequence"/>
</dbReference>
<sequence length="65" mass="6917">MVVIVLIGAAWTSLGLLAALALGGVIGYADRRATAERDEVTQLWHLTDDGEFIPATGRRMPAPLV</sequence>
<comment type="caution">
    <text evidence="1">The sequence shown here is derived from an EMBL/GenBank/DDBJ whole genome shotgun (WGS) entry which is preliminary data.</text>
</comment>
<accession>A0A7K3WF80</accession>
<protein>
    <submittedName>
        <fullName evidence="1">Uncharacterized protein</fullName>
    </submittedName>
</protein>
<reference evidence="1 2" key="1">
    <citation type="submission" date="2020-02" db="EMBL/GenBank/DDBJ databases">
        <title>The whole genome sequence of CPCC 205119.</title>
        <authorList>
            <person name="Jiang Z."/>
        </authorList>
    </citation>
    <scope>NUCLEOTIDE SEQUENCE [LARGE SCALE GENOMIC DNA]</scope>
    <source>
        <strain evidence="1 2">CPCC 205119</strain>
    </source>
</reference>
<dbReference type="AlphaFoldDB" id="A0A7K3WF80"/>
<dbReference type="RefSeq" id="WP_152729434.1">
    <property type="nucleotide sequence ID" value="NZ_JAABOZ010000003.1"/>
</dbReference>
<dbReference type="EMBL" id="JAAGWK010000019">
    <property type="protein sequence ID" value="NEL55036.1"/>
    <property type="molecule type" value="Genomic_DNA"/>
</dbReference>
<evidence type="ECO:0000313" key="1">
    <source>
        <dbReference type="EMBL" id="NEL55036.1"/>
    </source>
</evidence>